<dbReference type="FunCoup" id="A0A2K1L885">
    <property type="interactions" value="3010"/>
</dbReference>
<dbReference type="KEGG" id="ppp:112292393"/>
<dbReference type="EnsemblPlants" id="Pp3c1_13780V3.2">
    <property type="protein sequence ID" value="Pp3c1_13780V3.2"/>
    <property type="gene ID" value="Pp3c1_13780"/>
</dbReference>
<feature type="domain" description="GP-PDE" evidence="9">
    <location>
        <begin position="380"/>
        <end position="686"/>
    </location>
</feature>
<evidence type="ECO:0000256" key="1">
    <source>
        <dbReference type="ARBA" id="ARBA00007277"/>
    </source>
</evidence>
<dbReference type="OMA" id="KPQGFWL"/>
<dbReference type="InterPro" id="IPR017946">
    <property type="entry name" value="PLC-like_Pdiesterase_TIM-brl"/>
</dbReference>
<organism evidence="10">
    <name type="scientific">Physcomitrium patens</name>
    <name type="common">Spreading-leaved earth moss</name>
    <name type="synonym">Physcomitrella patens</name>
    <dbReference type="NCBI Taxonomy" id="3218"/>
    <lineage>
        <taxon>Eukaryota</taxon>
        <taxon>Viridiplantae</taxon>
        <taxon>Streptophyta</taxon>
        <taxon>Embryophyta</taxon>
        <taxon>Bryophyta</taxon>
        <taxon>Bryophytina</taxon>
        <taxon>Bryopsida</taxon>
        <taxon>Funariidae</taxon>
        <taxon>Funariales</taxon>
        <taxon>Funariaceae</taxon>
        <taxon>Physcomitrium</taxon>
    </lineage>
</organism>
<keyword evidence="3 8" id="KW-0732">Signal</keyword>
<dbReference type="FunFam" id="3.20.20.190:FF:000011">
    <property type="entry name" value="Glycerophosphodiester phosphodiesterase GDPDL3"/>
    <property type="match status" value="2"/>
</dbReference>
<dbReference type="OrthoDB" id="1058301at2759"/>
<dbReference type="AlphaFoldDB" id="A0A2K1L885"/>
<dbReference type="Pfam" id="PF03009">
    <property type="entry name" value="GDPD"/>
    <property type="match status" value="2"/>
</dbReference>
<dbReference type="SUPFAM" id="SSF51695">
    <property type="entry name" value="PLC-like phosphodiesterases"/>
    <property type="match status" value="2"/>
</dbReference>
<dbReference type="Proteomes" id="UP000006727">
    <property type="component" value="Chromosome 1"/>
</dbReference>
<dbReference type="Gramene" id="Pp3c1_13780V3.1">
    <property type="protein sequence ID" value="Pp3c1_13780V3.1"/>
    <property type="gene ID" value="Pp3c1_13780"/>
</dbReference>
<dbReference type="GO" id="GO:0008889">
    <property type="term" value="F:glycerophosphodiester phosphodiesterase activity"/>
    <property type="evidence" value="ECO:0000318"/>
    <property type="project" value="GO_Central"/>
</dbReference>
<evidence type="ECO:0000256" key="8">
    <source>
        <dbReference type="SAM" id="SignalP"/>
    </source>
</evidence>
<reference evidence="10 12" key="1">
    <citation type="journal article" date="2008" name="Science">
        <title>The Physcomitrella genome reveals evolutionary insights into the conquest of land by plants.</title>
        <authorList>
            <person name="Rensing S."/>
            <person name="Lang D."/>
            <person name="Zimmer A."/>
            <person name="Terry A."/>
            <person name="Salamov A."/>
            <person name="Shapiro H."/>
            <person name="Nishiyama T."/>
            <person name="Perroud P.-F."/>
            <person name="Lindquist E."/>
            <person name="Kamisugi Y."/>
            <person name="Tanahashi T."/>
            <person name="Sakakibara K."/>
            <person name="Fujita T."/>
            <person name="Oishi K."/>
            <person name="Shin-I T."/>
            <person name="Kuroki Y."/>
            <person name="Toyoda A."/>
            <person name="Suzuki Y."/>
            <person name="Hashimoto A."/>
            <person name="Yamaguchi K."/>
            <person name="Sugano A."/>
            <person name="Kohara Y."/>
            <person name="Fujiyama A."/>
            <person name="Anterola A."/>
            <person name="Aoki S."/>
            <person name="Ashton N."/>
            <person name="Barbazuk W.B."/>
            <person name="Barker E."/>
            <person name="Bennetzen J."/>
            <person name="Bezanilla M."/>
            <person name="Blankenship R."/>
            <person name="Cho S.H."/>
            <person name="Dutcher S."/>
            <person name="Estelle M."/>
            <person name="Fawcett J.A."/>
            <person name="Gundlach H."/>
            <person name="Hanada K."/>
            <person name="Heyl A."/>
            <person name="Hicks K.A."/>
            <person name="Hugh J."/>
            <person name="Lohr M."/>
            <person name="Mayer K."/>
            <person name="Melkozernov A."/>
            <person name="Murata T."/>
            <person name="Nelson D."/>
            <person name="Pils B."/>
            <person name="Prigge M."/>
            <person name="Reiss B."/>
            <person name="Renner T."/>
            <person name="Rombauts S."/>
            <person name="Rushton P."/>
            <person name="Sanderfoot A."/>
            <person name="Schween G."/>
            <person name="Shiu S.-H."/>
            <person name="Stueber K."/>
            <person name="Theodoulou F.L."/>
            <person name="Tu H."/>
            <person name="Van de Peer Y."/>
            <person name="Verrier P.J."/>
            <person name="Waters E."/>
            <person name="Wood A."/>
            <person name="Yang L."/>
            <person name="Cove D."/>
            <person name="Cuming A."/>
            <person name="Hasebe M."/>
            <person name="Lucas S."/>
            <person name="Mishler D.B."/>
            <person name="Reski R."/>
            <person name="Grigoriev I."/>
            <person name="Quatrano R.S."/>
            <person name="Boore J.L."/>
        </authorList>
    </citation>
    <scope>NUCLEOTIDE SEQUENCE [LARGE SCALE GENOMIC DNA]</scope>
    <source>
        <strain evidence="11 12">cv. Gransden 2004</strain>
    </source>
</reference>
<dbReference type="Gramene" id="Pp3c1_13780V3.2">
    <property type="protein sequence ID" value="Pp3c1_13780V3.2"/>
    <property type="gene ID" value="Pp3c1_13780"/>
</dbReference>
<evidence type="ECO:0000256" key="3">
    <source>
        <dbReference type="ARBA" id="ARBA00022729"/>
    </source>
</evidence>
<evidence type="ECO:0000313" key="12">
    <source>
        <dbReference type="Proteomes" id="UP000006727"/>
    </source>
</evidence>
<comment type="similarity">
    <text evidence="1">Belongs to the glycerophosphoryl diester phosphodiesterase family.</text>
</comment>
<reference evidence="10 12" key="2">
    <citation type="journal article" date="2018" name="Plant J.">
        <title>The Physcomitrella patens chromosome-scale assembly reveals moss genome structure and evolution.</title>
        <authorList>
            <person name="Lang D."/>
            <person name="Ullrich K.K."/>
            <person name="Murat F."/>
            <person name="Fuchs J."/>
            <person name="Jenkins J."/>
            <person name="Haas F.B."/>
            <person name="Piednoel M."/>
            <person name="Gundlach H."/>
            <person name="Van Bel M."/>
            <person name="Meyberg R."/>
            <person name="Vives C."/>
            <person name="Morata J."/>
            <person name="Symeonidi A."/>
            <person name="Hiss M."/>
            <person name="Muchero W."/>
            <person name="Kamisugi Y."/>
            <person name="Saleh O."/>
            <person name="Blanc G."/>
            <person name="Decker E.L."/>
            <person name="van Gessel N."/>
            <person name="Grimwood J."/>
            <person name="Hayes R.D."/>
            <person name="Graham S.W."/>
            <person name="Gunter L.E."/>
            <person name="McDaniel S.F."/>
            <person name="Hoernstein S.N.W."/>
            <person name="Larsson A."/>
            <person name="Li F.W."/>
            <person name="Perroud P.F."/>
            <person name="Phillips J."/>
            <person name="Ranjan P."/>
            <person name="Rokshar D.S."/>
            <person name="Rothfels C.J."/>
            <person name="Schneider L."/>
            <person name="Shu S."/>
            <person name="Stevenson D.W."/>
            <person name="Thummler F."/>
            <person name="Tillich M."/>
            <person name="Villarreal Aguilar J.C."/>
            <person name="Widiez T."/>
            <person name="Wong G.K."/>
            <person name="Wymore A."/>
            <person name="Zhang Y."/>
            <person name="Zimmer A.D."/>
            <person name="Quatrano R.S."/>
            <person name="Mayer K.F.X."/>
            <person name="Goodstein D."/>
            <person name="Casacuberta J.M."/>
            <person name="Vandepoele K."/>
            <person name="Reski R."/>
            <person name="Cuming A.C."/>
            <person name="Tuskan G.A."/>
            <person name="Maumus F."/>
            <person name="Salse J."/>
            <person name="Schmutz J."/>
            <person name="Rensing S.A."/>
        </authorList>
    </citation>
    <scope>NUCLEOTIDE SEQUENCE [LARGE SCALE GENOMIC DNA]</scope>
    <source>
        <strain evidence="11 12">cv. Gransden 2004</strain>
    </source>
</reference>
<keyword evidence="5" id="KW-0378">Hydrolase</keyword>
<dbReference type="PANTHER" id="PTHR43620:SF7">
    <property type="entry name" value="GLYCEROPHOSPHODIESTER PHOSPHODIESTERASE GDPD5-RELATED"/>
    <property type="match status" value="1"/>
</dbReference>
<feature type="domain" description="GP-PDE" evidence="9">
    <location>
        <begin position="42"/>
        <end position="357"/>
    </location>
</feature>
<dbReference type="Gene3D" id="3.20.20.190">
    <property type="entry name" value="Phosphatidylinositol (PI) phosphodiesterase"/>
    <property type="match status" value="2"/>
</dbReference>
<name>A0A2K1L885_PHYPA</name>
<gene>
    <name evidence="11" type="primary">LOC112292393</name>
    <name evidence="10" type="ORF">PHYPA_000628</name>
</gene>
<sequence>MMRMKMEMVVVVAVVLHFLVVLPACVAFNATLGWQTISKGPPLVIANGGTSGLFPDQTFLANADAVNSTSFPMALLCDLQLTKDNFGICRTGWNLSDSTDLKNIVSNATVMSTYAMRRESRTGYFSVDFTSIELNKTTAIQSNPSRTPVFDENFTPETPESTALNSANGAQYGLFFWLNVEYPTFYQQHPGKNSLASYLTTFLKEYEPEYLSATEIGILKLLKPTALKSETNLVLKFLDAGLVEESTNTTYGEIIKDLPSIATYAQGILVPKEFVYPIITFTNDTSYGYYSAPATTLVQDAHKAGLEVFVYGFANDFFPSSYNYSFDPILEVLSYVGDTFTVDGVLTDFPTTAAEAINCYPRGYKSPSTLRASTIPVQNPIILSHNGASGDFPGNTLPAYVAAINDGADYIDCTVQITKDGVPVCREDVNLIKSTNIDSVSVLYEQYYASYPEFGSGVFTFDLPLKDIRTLKAKMYSPWSEYFVRRDPSNDGKEGVLTLDEFLVFAKKNSGVGVYVNLQNAHYLRTQKNLDMVDAVVASLTKANLTNGSHKVFVASEDSSALAAIQSSIPVVKRVYVVQYDEKSPVSITTSVLTEIKKFADTIALDGRFVDPLDIFGSSFLSSTTSVVRSAQSLNMTVFYYFLSNEFNSRAIDYRSDPILHINSLVGEYNVNGFITDHPATLYNFLYNNYCWQPLGGATDVNLSTQLSPIFPVAPLPGALSLPPSPALSVAESPVSYSAPLQNGTGPLTPSSNFNSATKPRARLISSVALIFCLIFSLY</sequence>
<feature type="chain" id="PRO_5043158429" description="glycerophosphodiester phosphodiesterase" evidence="8">
    <location>
        <begin position="28"/>
        <end position="779"/>
    </location>
</feature>
<reference evidence="11" key="3">
    <citation type="submission" date="2020-12" db="UniProtKB">
        <authorList>
            <consortium name="EnsemblPlants"/>
        </authorList>
    </citation>
    <scope>IDENTIFICATION</scope>
</reference>
<evidence type="ECO:0000256" key="2">
    <source>
        <dbReference type="ARBA" id="ARBA00012247"/>
    </source>
</evidence>
<dbReference type="PROSITE" id="PS51704">
    <property type="entry name" value="GP_PDE"/>
    <property type="match status" value="2"/>
</dbReference>
<evidence type="ECO:0000256" key="7">
    <source>
        <dbReference type="ARBA" id="ARBA00047512"/>
    </source>
</evidence>
<dbReference type="CDD" id="cd08604">
    <property type="entry name" value="GDPD_SHV3_repeat_2"/>
    <property type="match status" value="1"/>
</dbReference>
<evidence type="ECO:0000256" key="4">
    <source>
        <dbReference type="ARBA" id="ARBA00022798"/>
    </source>
</evidence>
<evidence type="ECO:0000313" key="11">
    <source>
        <dbReference type="EnsemblPlants" id="Pp3c1_13780V3.1"/>
    </source>
</evidence>
<comment type="catalytic activity">
    <reaction evidence="7">
        <text>a sn-glycero-3-phosphodiester + H2O = an alcohol + sn-glycerol 3-phosphate + H(+)</text>
        <dbReference type="Rhea" id="RHEA:12969"/>
        <dbReference type="ChEBI" id="CHEBI:15377"/>
        <dbReference type="ChEBI" id="CHEBI:15378"/>
        <dbReference type="ChEBI" id="CHEBI:30879"/>
        <dbReference type="ChEBI" id="CHEBI:57597"/>
        <dbReference type="ChEBI" id="CHEBI:83408"/>
        <dbReference type="EC" id="3.1.4.46"/>
    </reaction>
</comment>
<dbReference type="EC" id="3.1.4.46" evidence="2"/>
<keyword evidence="12" id="KW-1185">Reference proteome</keyword>
<dbReference type="PaxDb" id="3218-PP1S86_77V6.1"/>
<keyword evidence="4" id="KW-0319">Glycerol metabolism</keyword>
<proteinExistence type="inferred from homology"/>
<dbReference type="STRING" id="3218.A0A2K1L885"/>
<evidence type="ECO:0000256" key="6">
    <source>
        <dbReference type="ARBA" id="ARBA00023180"/>
    </source>
</evidence>
<feature type="signal peptide" evidence="8">
    <location>
        <begin position="1"/>
        <end position="27"/>
    </location>
</feature>
<evidence type="ECO:0000256" key="5">
    <source>
        <dbReference type="ARBA" id="ARBA00022801"/>
    </source>
</evidence>
<evidence type="ECO:0000313" key="10">
    <source>
        <dbReference type="EMBL" id="PNR62204.1"/>
    </source>
</evidence>
<keyword evidence="6" id="KW-0325">Glycoprotein</keyword>
<dbReference type="GO" id="GO:0006629">
    <property type="term" value="P:lipid metabolic process"/>
    <property type="evidence" value="ECO:0007669"/>
    <property type="project" value="InterPro"/>
</dbReference>
<accession>A0A2K1L885</accession>
<dbReference type="GO" id="GO:0006071">
    <property type="term" value="P:glycerol metabolic process"/>
    <property type="evidence" value="ECO:0007669"/>
    <property type="project" value="UniProtKB-KW"/>
</dbReference>
<dbReference type="PANTHER" id="PTHR43620">
    <property type="entry name" value="GLYCEROPHOSPHORYL DIESTER PHOSPHODIESTERASE"/>
    <property type="match status" value="1"/>
</dbReference>
<dbReference type="EnsemblPlants" id="Pp3c1_13780V3.1">
    <property type="protein sequence ID" value="Pp3c1_13780V3.1"/>
    <property type="gene ID" value="Pp3c1_13780"/>
</dbReference>
<dbReference type="InterPro" id="IPR030395">
    <property type="entry name" value="GP_PDE_dom"/>
</dbReference>
<evidence type="ECO:0000259" key="9">
    <source>
        <dbReference type="PROSITE" id="PS51704"/>
    </source>
</evidence>
<dbReference type="EMBL" id="ABEU02000001">
    <property type="protein sequence ID" value="PNR62204.1"/>
    <property type="molecule type" value="Genomic_DNA"/>
</dbReference>
<protein>
    <recommendedName>
        <fullName evidence="2">glycerophosphodiester phosphodiesterase</fullName>
        <ecNumber evidence="2">3.1.4.46</ecNumber>
    </recommendedName>
</protein>